<dbReference type="AlphaFoldDB" id="A0A4Z1EU94"/>
<evidence type="ECO:0000313" key="2">
    <source>
        <dbReference type="Proteomes" id="UP000297777"/>
    </source>
</evidence>
<keyword evidence="2" id="KW-1185">Reference proteome</keyword>
<sequence>MANQSFLDEGKDVARFIYRQKKMELRRKAFREILHQCTDPAGTFAKRHSKWLENTITIAGNWKGMVKLPEYRILGEAFLDAHRTSPEMAKKLKESAEAELEIDQRRYISDDTSIAKLLQGNLAMGFRNNREHLVDITRRAHPRGDAETQIQLWVSNDIQRFRANLQRDIAQSGTDPDRESMLGFFEEWAAWNDNISGQRDKLDKAKFHDDCFLILSTIQFAIKDMEHRLRMIEQAQSYRRYNDLAVVKQVYHDVIEAYRTYDNPENHSAGARVYAEQIAKHLTLP</sequence>
<reference evidence="1 2" key="1">
    <citation type="submission" date="2017-12" db="EMBL/GenBank/DDBJ databases">
        <title>Comparative genomics of Botrytis spp.</title>
        <authorList>
            <person name="Valero-Jimenez C.A."/>
            <person name="Tapia P."/>
            <person name="Veloso J."/>
            <person name="Silva-Moreno E."/>
            <person name="Staats M."/>
            <person name="Valdes J.H."/>
            <person name="Van Kan J.A.L."/>
        </authorList>
    </citation>
    <scope>NUCLEOTIDE SEQUENCE [LARGE SCALE GENOMIC DNA]</scope>
    <source>
        <strain evidence="1 2">Bt9001</strain>
    </source>
</reference>
<comment type="caution">
    <text evidence="1">The sequence shown here is derived from an EMBL/GenBank/DDBJ whole genome shotgun (WGS) entry which is preliminary data.</text>
</comment>
<dbReference type="OrthoDB" id="3551149at2759"/>
<name>A0A4Z1EU94_9HELO</name>
<evidence type="ECO:0000313" key="1">
    <source>
        <dbReference type="EMBL" id="TGO15019.1"/>
    </source>
</evidence>
<protein>
    <submittedName>
        <fullName evidence="1">Uncharacterized protein</fullName>
    </submittedName>
</protein>
<dbReference type="EMBL" id="PQXH01000045">
    <property type="protein sequence ID" value="TGO15019.1"/>
    <property type="molecule type" value="Genomic_DNA"/>
</dbReference>
<organism evidence="1 2">
    <name type="scientific">Botrytis tulipae</name>
    <dbReference type="NCBI Taxonomy" id="87230"/>
    <lineage>
        <taxon>Eukaryota</taxon>
        <taxon>Fungi</taxon>
        <taxon>Dikarya</taxon>
        <taxon>Ascomycota</taxon>
        <taxon>Pezizomycotina</taxon>
        <taxon>Leotiomycetes</taxon>
        <taxon>Helotiales</taxon>
        <taxon>Sclerotiniaceae</taxon>
        <taxon>Botrytis</taxon>
    </lineage>
</organism>
<dbReference type="Proteomes" id="UP000297777">
    <property type="component" value="Unassembled WGS sequence"/>
</dbReference>
<gene>
    <name evidence="1" type="ORF">BTUL_0045g00290</name>
</gene>
<proteinExistence type="predicted"/>
<accession>A0A4Z1EU94</accession>